<protein>
    <recommendedName>
        <fullName evidence="3">cysteine desulfurase</fullName>
        <ecNumber evidence="3">2.8.1.7</ecNumber>
    </recommendedName>
</protein>
<evidence type="ECO:0000256" key="8">
    <source>
        <dbReference type="ARBA" id="ARBA00023004"/>
    </source>
</evidence>
<keyword evidence="9" id="KW-0411">Iron-sulfur</keyword>
<keyword evidence="6" id="KW-0479">Metal-binding</keyword>
<evidence type="ECO:0000256" key="7">
    <source>
        <dbReference type="ARBA" id="ARBA00022898"/>
    </source>
</evidence>
<dbReference type="GO" id="GO:0046872">
    <property type="term" value="F:metal ion binding"/>
    <property type="evidence" value="ECO:0007669"/>
    <property type="project" value="UniProtKB-KW"/>
</dbReference>
<dbReference type="GO" id="GO:0051537">
    <property type="term" value="F:2 iron, 2 sulfur cluster binding"/>
    <property type="evidence" value="ECO:0007669"/>
    <property type="project" value="UniProtKB-KW"/>
</dbReference>
<dbReference type="EC" id="2.8.1.7" evidence="3"/>
<comment type="similarity">
    <text evidence="2">Belongs to the class-V pyridoxal-phosphate-dependent aminotransferase family. NifS/IscS subfamily.</text>
</comment>
<dbReference type="Gene3D" id="3.90.1150.10">
    <property type="entry name" value="Aspartate Aminotransferase, domain 1"/>
    <property type="match status" value="1"/>
</dbReference>
<evidence type="ECO:0000259" key="12">
    <source>
        <dbReference type="Pfam" id="PF00266"/>
    </source>
</evidence>
<accession>A0A9X3AT65</accession>
<keyword evidence="4" id="KW-0808">Transferase</keyword>
<evidence type="ECO:0000256" key="5">
    <source>
        <dbReference type="ARBA" id="ARBA00022714"/>
    </source>
</evidence>
<dbReference type="SUPFAM" id="SSF53383">
    <property type="entry name" value="PLP-dependent transferases"/>
    <property type="match status" value="1"/>
</dbReference>
<dbReference type="Proteomes" id="UP001147830">
    <property type="component" value="Unassembled WGS sequence"/>
</dbReference>
<dbReference type="PIRSF" id="PIRSF005572">
    <property type="entry name" value="NifS"/>
    <property type="match status" value="1"/>
</dbReference>
<dbReference type="FunFam" id="3.40.640.10:FF:000003">
    <property type="entry name" value="Cysteine desulfurase IscS"/>
    <property type="match status" value="1"/>
</dbReference>
<name>A0A9X3AT65_9GAMM</name>
<keyword evidence="5" id="KW-0001">2Fe-2S</keyword>
<dbReference type="GO" id="GO:0008483">
    <property type="term" value="F:transaminase activity"/>
    <property type="evidence" value="ECO:0007669"/>
    <property type="project" value="UniProtKB-KW"/>
</dbReference>
<reference evidence="13" key="2">
    <citation type="submission" date="2022-08" db="EMBL/GenBank/DDBJ databases">
        <authorList>
            <person name="Dong C."/>
        </authorList>
    </citation>
    <scope>NUCLEOTIDE SEQUENCE</scope>
    <source>
        <strain evidence="13">59MF3M-4</strain>
    </source>
</reference>
<dbReference type="InterPro" id="IPR015421">
    <property type="entry name" value="PyrdxlP-dep_Trfase_major"/>
</dbReference>
<dbReference type="Gene3D" id="3.40.640.10">
    <property type="entry name" value="Type I PLP-dependent aspartate aminotransferase-like (Major domain)"/>
    <property type="match status" value="1"/>
</dbReference>
<keyword evidence="13" id="KW-0032">Aminotransferase</keyword>
<evidence type="ECO:0000256" key="9">
    <source>
        <dbReference type="ARBA" id="ARBA00023014"/>
    </source>
</evidence>
<evidence type="ECO:0000256" key="10">
    <source>
        <dbReference type="ARBA" id="ARBA00050776"/>
    </source>
</evidence>
<dbReference type="InterPro" id="IPR015422">
    <property type="entry name" value="PyrdxlP-dep_Trfase_small"/>
</dbReference>
<evidence type="ECO:0000256" key="2">
    <source>
        <dbReference type="ARBA" id="ARBA00006490"/>
    </source>
</evidence>
<comment type="catalytic activity">
    <reaction evidence="10">
        <text>(sulfur carrier)-H + L-cysteine = (sulfur carrier)-SH + L-alanine</text>
        <dbReference type="Rhea" id="RHEA:43892"/>
        <dbReference type="Rhea" id="RHEA-COMP:14737"/>
        <dbReference type="Rhea" id="RHEA-COMP:14739"/>
        <dbReference type="ChEBI" id="CHEBI:29917"/>
        <dbReference type="ChEBI" id="CHEBI:35235"/>
        <dbReference type="ChEBI" id="CHEBI:57972"/>
        <dbReference type="ChEBI" id="CHEBI:64428"/>
        <dbReference type="EC" id="2.8.1.7"/>
    </reaction>
</comment>
<keyword evidence="8" id="KW-0408">Iron</keyword>
<keyword evidence="14" id="KW-1185">Reference proteome</keyword>
<evidence type="ECO:0000256" key="11">
    <source>
        <dbReference type="RuleBase" id="RU004504"/>
    </source>
</evidence>
<organism evidence="13 14">
    <name type="scientific">Thalassolituus pacificus</name>
    <dbReference type="NCBI Taxonomy" id="2975440"/>
    <lineage>
        <taxon>Bacteria</taxon>
        <taxon>Pseudomonadati</taxon>
        <taxon>Pseudomonadota</taxon>
        <taxon>Gammaproteobacteria</taxon>
        <taxon>Oceanospirillales</taxon>
        <taxon>Oceanospirillaceae</taxon>
        <taxon>Thalassolituus</taxon>
    </lineage>
</organism>
<feature type="domain" description="Aminotransferase class V" evidence="12">
    <location>
        <begin position="5"/>
        <end position="370"/>
    </location>
</feature>
<proteinExistence type="inferred from homology"/>
<dbReference type="Pfam" id="PF00266">
    <property type="entry name" value="Aminotran_5"/>
    <property type="match status" value="1"/>
</dbReference>
<dbReference type="PANTHER" id="PTHR11601">
    <property type="entry name" value="CYSTEINE DESULFURYLASE FAMILY MEMBER"/>
    <property type="match status" value="1"/>
</dbReference>
<keyword evidence="7" id="KW-0663">Pyridoxal phosphate</keyword>
<dbReference type="InterPro" id="IPR016454">
    <property type="entry name" value="Cysteine_dSase"/>
</dbReference>
<evidence type="ECO:0000313" key="14">
    <source>
        <dbReference type="Proteomes" id="UP001147830"/>
    </source>
</evidence>
<dbReference type="EMBL" id="JAOANI010000028">
    <property type="protein sequence ID" value="MCT7360844.1"/>
    <property type="molecule type" value="Genomic_DNA"/>
</dbReference>
<evidence type="ECO:0000313" key="13">
    <source>
        <dbReference type="EMBL" id="MCT7360844.1"/>
    </source>
</evidence>
<dbReference type="GO" id="GO:0031071">
    <property type="term" value="F:cysteine desulfurase activity"/>
    <property type="evidence" value="ECO:0007669"/>
    <property type="project" value="UniProtKB-EC"/>
</dbReference>
<evidence type="ECO:0000256" key="3">
    <source>
        <dbReference type="ARBA" id="ARBA00012239"/>
    </source>
</evidence>
<comment type="cofactor">
    <cofactor evidence="1 11">
        <name>pyridoxal 5'-phosphate</name>
        <dbReference type="ChEBI" id="CHEBI:597326"/>
    </cofactor>
</comment>
<dbReference type="InterPro" id="IPR015424">
    <property type="entry name" value="PyrdxlP-dep_Trfase"/>
</dbReference>
<dbReference type="PROSITE" id="PS00595">
    <property type="entry name" value="AA_TRANSFER_CLASS_5"/>
    <property type="match status" value="1"/>
</dbReference>
<evidence type="ECO:0000256" key="4">
    <source>
        <dbReference type="ARBA" id="ARBA00022679"/>
    </source>
</evidence>
<dbReference type="InterPro" id="IPR020578">
    <property type="entry name" value="Aminotrans_V_PyrdxlP_BS"/>
</dbReference>
<dbReference type="PANTHER" id="PTHR11601:SF34">
    <property type="entry name" value="CYSTEINE DESULFURASE"/>
    <property type="match status" value="1"/>
</dbReference>
<evidence type="ECO:0000256" key="6">
    <source>
        <dbReference type="ARBA" id="ARBA00022723"/>
    </source>
</evidence>
<gene>
    <name evidence="13" type="ORF">NYR02_17620</name>
</gene>
<dbReference type="RefSeq" id="WP_260977665.1">
    <property type="nucleotide sequence ID" value="NZ_JAOANI010000028.1"/>
</dbReference>
<sequence>MKSLYLDYAATTPVDPRVAQVMASCLTLEGTFGNPASRSHRYGWQAEQVVENARRQLADLLAADPREIVWTSGATESNNLALKGVVEALREQDANKPLHIITSAIEHKAVLDVCAWLQTQQQVEVTYLTPDADGLIQPQQVSAALRDDTCLVSLMAVNNELGTVTDIAAIGALLKDHPAYLHVDAAQALGKVAVNVKDWQVDLLSVSAHKLYGPKGVGALYVKREPQVMLAAQIHGGGHERGMRSGTLATHQLAGLGEAARLVQEEQAADEARIRQLRDQLWDGLQALGGVYLNGHAQLRSANHLNVSFDGVDGEILLASLAKVAVSSGSACNSATVAPSYVLKAIGRSDALAHAGLRFSLGRFTTAEEIAFALTEVTRVVQMLRS</sequence>
<comment type="caution">
    <text evidence="13">The sequence shown here is derived from an EMBL/GenBank/DDBJ whole genome shotgun (WGS) entry which is preliminary data.</text>
</comment>
<evidence type="ECO:0000256" key="1">
    <source>
        <dbReference type="ARBA" id="ARBA00001933"/>
    </source>
</evidence>
<dbReference type="AlphaFoldDB" id="A0A9X3AT65"/>
<dbReference type="InterPro" id="IPR000192">
    <property type="entry name" value="Aminotrans_V_dom"/>
</dbReference>
<reference evidence="13" key="1">
    <citation type="journal article" date="2022" name="Front. Microbiol.">
        <title>Genome-based taxonomic rearrangement of Oceanobacter-related bacteria including the description of Thalassolituus hydrocarbonoclasticus sp. nov. and Thalassolituus pacificus sp. nov. and emended description of the genus Thalassolituus.</title>
        <authorList>
            <person name="Dong C."/>
            <person name="Wei L."/>
            <person name="Wang J."/>
            <person name="Lai Q."/>
            <person name="Huang Z."/>
            <person name="Shao Z."/>
        </authorList>
    </citation>
    <scope>NUCLEOTIDE SEQUENCE</scope>
    <source>
        <strain evidence="13">59MF3M-4</strain>
    </source>
</reference>